<evidence type="ECO:0000313" key="12">
    <source>
        <dbReference type="EMBL" id="GMT31771.1"/>
    </source>
</evidence>
<feature type="transmembrane region" description="Helical" evidence="10">
    <location>
        <begin position="285"/>
        <end position="304"/>
    </location>
</feature>
<proteinExistence type="inferred from homology"/>
<feature type="transmembrane region" description="Helical" evidence="10">
    <location>
        <begin position="25"/>
        <end position="50"/>
    </location>
</feature>
<dbReference type="PROSITE" id="PS50262">
    <property type="entry name" value="G_PROTEIN_RECEP_F1_2"/>
    <property type="match status" value="1"/>
</dbReference>
<evidence type="ECO:0000259" key="11">
    <source>
        <dbReference type="PROSITE" id="PS50262"/>
    </source>
</evidence>
<evidence type="ECO:0000256" key="1">
    <source>
        <dbReference type="ARBA" id="ARBA00004141"/>
    </source>
</evidence>
<feature type="domain" description="G-protein coupled receptors family 1 profile" evidence="11">
    <location>
        <begin position="41"/>
        <end position="300"/>
    </location>
</feature>
<feature type="transmembrane region" description="Helical" evidence="10">
    <location>
        <begin position="107"/>
        <end position="129"/>
    </location>
</feature>
<dbReference type="PRINTS" id="PR00237">
    <property type="entry name" value="GPCRRHODOPSN"/>
</dbReference>
<evidence type="ECO:0000256" key="10">
    <source>
        <dbReference type="SAM" id="Phobius"/>
    </source>
</evidence>
<dbReference type="CDD" id="cd00637">
    <property type="entry name" value="7tm_classA_rhodopsin-like"/>
    <property type="match status" value="1"/>
</dbReference>
<keyword evidence="6 8" id="KW-0675">Receptor</keyword>
<evidence type="ECO:0000256" key="7">
    <source>
        <dbReference type="ARBA" id="ARBA00023224"/>
    </source>
</evidence>
<feature type="transmembrane region" description="Helical" evidence="10">
    <location>
        <begin position="199"/>
        <end position="220"/>
    </location>
</feature>
<gene>
    <name evidence="12" type="ORF">PFISCL1PPCAC_23068</name>
</gene>
<evidence type="ECO:0000256" key="2">
    <source>
        <dbReference type="ARBA" id="ARBA00022692"/>
    </source>
</evidence>
<feature type="region of interest" description="Disordered" evidence="9">
    <location>
        <begin position="369"/>
        <end position="402"/>
    </location>
</feature>
<comment type="caution">
    <text evidence="12">The sequence shown here is derived from an EMBL/GenBank/DDBJ whole genome shotgun (WGS) entry which is preliminary data.</text>
</comment>
<keyword evidence="13" id="KW-1185">Reference proteome</keyword>
<evidence type="ECO:0000256" key="6">
    <source>
        <dbReference type="ARBA" id="ARBA00023170"/>
    </source>
</evidence>
<dbReference type="Gene3D" id="1.20.1070.10">
    <property type="entry name" value="Rhodopsin 7-helix transmembrane proteins"/>
    <property type="match status" value="1"/>
</dbReference>
<dbReference type="PANTHER" id="PTHR45695:SF15">
    <property type="entry name" value="OPSIN RH2"/>
    <property type="match status" value="1"/>
</dbReference>
<dbReference type="GO" id="GO:0005886">
    <property type="term" value="C:plasma membrane"/>
    <property type="evidence" value="ECO:0007669"/>
    <property type="project" value="TreeGrafter"/>
</dbReference>
<evidence type="ECO:0000256" key="8">
    <source>
        <dbReference type="RuleBase" id="RU000688"/>
    </source>
</evidence>
<reference evidence="12" key="1">
    <citation type="submission" date="2023-10" db="EMBL/GenBank/DDBJ databases">
        <title>Genome assembly of Pristionchus species.</title>
        <authorList>
            <person name="Yoshida K."/>
            <person name="Sommer R.J."/>
        </authorList>
    </citation>
    <scope>NUCLEOTIDE SEQUENCE</scope>
    <source>
        <strain evidence="12">RS5133</strain>
    </source>
</reference>
<evidence type="ECO:0000256" key="5">
    <source>
        <dbReference type="ARBA" id="ARBA00023136"/>
    </source>
</evidence>
<accession>A0AAV5WHL8</accession>
<dbReference type="AlphaFoldDB" id="A0AAV5WHL8"/>
<comment type="subcellular location">
    <subcellularLocation>
        <location evidence="1">Membrane</location>
        <topology evidence="1">Multi-pass membrane protein</topology>
    </subcellularLocation>
</comment>
<keyword evidence="3 10" id="KW-1133">Transmembrane helix</keyword>
<keyword evidence="5 10" id="KW-0472">Membrane</keyword>
<organism evidence="12 13">
    <name type="scientific">Pristionchus fissidentatus</name>
    <dbReference type="NCBI Taxonomy" id="1538716"/>
    <lineage>
        <taxon>Eukaryota</taxon>
        <taxon>Metazoa</taxon>
        <taxon>Ecdysozoa</taxon>
        <taxon>Nematoda</taxon>
        <taxon>Chromadorea</taxon>
        <taxon>Rhabditida</taxon>
        <taxon>Rhabditina</taxon>
        <taxon>Diplogasteromorpha</taxon>
        <taxon>Diplogasteroidea</taxon>
        <taxon>Neodiplogasteridae</taxon>
        <taxon>Pristionchus</taxon>
    </lineage>
</organism>
<evidence type="ECO:0000256" key="4">
    <source>
        <dbReference type="ARBA" id="ARBA00023040"/>
    </source>
</evidence>
<keyword evidence="2 8" id="KW-0812">Transmembrane</keyword>
<dbReference type="PANTHER" id="PTHR45695">
    <property type="entry name" value="LEUCOKININ RECEPTOR-RELATED"/>
    <property type="match status" value="1"/>
</dbReference>
<name>A0AAV5WHL8_9BILA</name>
<dbReference type="InterPro" id="IPR017452">
    <property type="entry name" value="GPCR_Rhodpsn_7TM"/>
</dbReference>
<feature type="non-terminal residue" evidence="12">
    <location>
        <position position="1"/>
    </location>
</feature>
<dbReference type="PROSITE" id="PS00237">
    <property type="entry name" value="G_PROTEIN_RECEP_F1_1"/>
    <property type="match status" value="1"/>
</dbReference>
<evidence type="ECO:0000256" key="3">
    <source>
        <dbReference type="ARBA" id="ARBA00022989"/>
    </source>
</evidence>
<evidence type="ECO:0000313" key="13">
    <source>
        <dbReference type="Proteomes" id="UP001432322"/>
    </source>
</evidence>
<feature type="transmembrane region" description="Helical" evidence="10">
    <location>
        <begin position="247"/>
        <end position="265"/>
    </location>
</feature>
<dbReference type="Pfam" id="PF00001">
    <property type="entry name" value="7tm_1"/>
    <property type="match status" value="1"/>
</dbReference>
<dbReference type="GO" id="GO:0004930">
    <property type="term" value="F:G protein-coupled receptor activity"/>
    <property type="evidence" value="ECO:0007669"/>
    <property type="project" value="UniProtKB-KW"/>
</dbReference>
<comment type="similarity">
    <text evidence="8">Belongs to the G-protein coupled receptor 1 family.</text>
</comment>
<dbReference type="Proteomes" id="UP001432322">
    <property type="component" value="Unassembled WGS sequence"/>
</dbReference>
<keyword evidence="7 8" id="KW-0807">Transducer</keyword>
<keyword evidence="4 8" id="KW-0297">G-protein coupled receptor</keyword>
<dbReference type="EMBL" id="BTSY01000006">
    <property type="protein sequence ID" value="GMT31771.1"/>
    <property type="molecule type" value="Genomic_DNA"/>
</dbReference>
<dbReference type="SUPFAM" id="SSF81321">
    <property type="entry name" value="Family A G protein-coupled receptor-like"/>
    <property type="match status" value="1"/>
</dbReference>
<feature type="transmembrane region" description="Helical" evidence="10">
    <location>
        <begin position="141"/>
        <end position="162"/>
    </location>
</feature>
<dbReference type="InterPro" id="IPR000276">
    <property type="entry name" value="GPCR_Rhodpsn"/>
</dbReference>
<sequence>AAAAAAASVATSSNGREEIPLSISLTFFTIALCIIILGVLGNAFVVAVIVTDRKLLHSSVNLFLLNLALADMGNLIFCTPDVVIAIFDLPWLLPEVLCPTFRFLQEYFLYASVLLQMSIGIERFMAICTPLQMQRFSRRTTIFFLFCAWLVAALFALPGGIYQRAHVPTYRNTTIPIPPGRLICHPKQFPIKVKGVVEAINFAVLYCIPLVLLTVLYFIMCRRLWGKECMIAGESQQMAILRLRRSVVKMLVISMLIYFICYTPIQSIHFLQGRLHFPIPVRLTINMMALASSAANPIVYIMCCRHFHQRFVAMANKALRCCPRSPEKYQTVITDGDKIDAAPEVDALGDAALGLDYGRQLRRVAPGGARRSYGANSAPSCSPPSPSLCASPASRRAHARDSTSSSTSFVWSAVRRLSRAREARKSATATMITVD</sequence>
<feature type="transmembrane region" description="Helical" evidence="10">
    <location>
        <begin position="62"/>
        <end position="87"/>
    </location>
</feature>
<protein>
    <recommendedName>
        <fullName evidence="11">G-protein coupled receptors family 1 profile domain-containing protein</fullName>
    </recommendedName>
</protein>
<evidence type="ECO:0000256" key="9">
    <source>
        <dbReference type="SAM" id="MobiDB-lite"/>
    </source>
</evidence>